<evidence type="ECO:0000256" key="6">
    <source>
        <dbReference type="ARBA" id="ARBA00022777"/>
    </source>
</evidence>
<dbReference type="SMART" id="SM00387">
    <property type="entry name" value="HATPase_c"/>
    <property type="match status" value="1"/>
</dbReference>
<evidence type="ECO:0000256" key="5">
    <source>
        <dbReference type="ARBA" id="ARBA00022741"/>
    </source>
</evidence>
<keyword evidence="8" id="KW-0902">Two-component regulatory system</keyword>
<keyword evidence="12" id="KW-1185">Reference proteome</keyword>
<organism evidence="11 12">
    <name type="scientific">Phytohabitans aurantiacus</name>
    <dbReference type="NCBI Taxonomy" id="3016789"/>
    <lineage>
        <taxon>Bacteria</taxon>
        <taxon>Bacillati</taxon>
        <taxon>Actinomycetota</taxon>
        <taxon>Actinomycetes</taxon>
        <taxon>Micromonosporales</taxon>
        <taxon>Micromonosporaceae</taxon>
    </lineage>
</organism>
<evidence type="ECO:0000256" key="7">
    <source>
        <dbReference type="ARBA" id="ARBA00022840"/>
    </source>
</evidence>
<evidence type="ECO:0000313" key="11">
    <source>
        <dbReference type="EMBL" id="GLH96037.1"/>
    </source>
</evidence>
<dbReference type="Pfam" id="PF07730">
    <property type="entry name" value="HisKA_3"/>
    <property type="match status" value="1"/>
</dbReference>
<dbReference type="Gene3D" id="1.20.5.1930">
    <property type="match status" value="1"/>
</dbReference>
<feature type="transmembrane region" description="Helical" evidence="9">
    <location>
        <begin position="40"/>
        <end position="58"/>
    </location>
</feature>
<sequence>MSTPSLGRGPVIAWDAVLAALACALDVTLFSYIGLSEERAPALAVIGYAVVGYAALLLRRRAPVLVFAALWVHSMVASLTPDLMYFPTVGLVVAIYTLADQRGNRAALWGLCLFTVPVGFNVADTVRGSEDPYRVAVMCAAGLLAYGAAGWVAGRLVRVSRELWRASAREALGAERLRIARELHDVVAHSVTVMVLQAAGAQRVLTADPARGVRALGEIESAGKQTMTELRRMLRVLRGDDTVGRLDPYEPRPGVDDLEALVAGVRSVGVPARLRVEGAPGEVNVEVALTAYRVVQEALTNVIRYARPGAAATVHVVWEGRTLRIRVSNEGPSAPRPSAASMSSGYGLRGLRERVALAGGELRAGPTRDGGFEVTATLPVAIPARPVAAGGVPDNRGALSNVD</sequence>
<accession>A0ABQ5QPZ3</accession>
<evidence type="ECO:0000256" key="9">
    <source>
        <dbReference type="SAM" id="Phobius"/>
    </source>
</evidence>
<dbReference type="InterPro" id="IPR011712">
    <property type="entry name" value="Sig_transdc_His_kin_sub3_dim/P"/>
</dbReference>
<dbReference type="RefSeq" id="WP_281893160.1">
    <property type="nucleotide sequence ID" value="NZ_BSDI01000005.1"/>
</dbReference>
<dbReference type="EMBL" id="BSDI01000005">
    <property type="protein sequence ID" value="GLH96037.1"/>
    <property type="molecule type" value="Genomic_DNA"/>
</dbReference>
<dbReference type="CDD" id="cd16917">
    <property type="entry name" value="HATPase_UhpB-NarQ-NarX-like"/>
    <property type="match status" value="1"/>
</dbReference>
<dbReference type="PANTHER" id="PTHR24421:SF10">
    <property type="entry name" value="NITRATE_NITRITE SENSOR PROTEIN NARQ"/>
    <property type="match status" value="1"/>
</dbReference>
<feature type="transmembrane region" description="Helical" evidence="9">
    <location>
        <begin position="12"/>
        <end position="34"/>
    </location>
</feature>
<feature type="transmembrane region" description="Helical" evidence="9">
    <location>
        <begin position="65"/>
        <end position="86"/>
    </location>
</feature>
<dbReference type="SUPFAM" id="SSF55874">
    <property type="entry name" value="ATPase domain of HSP90 chaperone/DNA topoisomerase II/histidine kinase"/>
    <property type="match status" value="1"/>
</dbReference>
<keyword evidence="9" id="KW-1133">Transmembrane helix</keyword>
<keyword evidence="4" id="KW-0808">Transferase</keyword>
<evidence type="ECO:0000256" key="2">
    <source>
        <dbReference type="ARBA" id="ARBA00012438"/>
    </source>
</evidence>
<keyword evidence="6" id="KW-0418">Kinase</keyword>
<keyword evidence="9" id="KW-0472">Membrane</keyword>
<reference evidence="11" key="1">
    <citation type="submission" date="2022-12" db="EMBL/GenBank/DDBJ databases">
        <title>New Phytohabitans aurantiacus sp. RD004123 nov., an actinomycete isolated from soil.</title>
        <authorList>
            <person name="Triningsih D.W."/>
            <person name="Harunari E."/>
            <person name="Igarashi Y."/>
        </authorList>
    </citation>
    <scope>NUCLEOTIDE SEQUENCE</scope>
    <source>
        <strain evidence="11">RD004123</strain>
    </source>
</reference>
<dbReference type="PANTHER" id="PTHR24421">
    <property type="entry name" value="NITRATE/NITRITE SENSOR PROTEIN NARX-RELATED"/>
    <property type="match status" value="1"/>
</dbReference>
<dbReference type="InterPro" id="IPR036890">
    <property type="entry name" value="HATPase_C_sf"/>
</dbReference>
<name>A0ABQ5QPZ3_9ACTN</name>
<evidence type="ECO:0000259" key="10">
    <source>
        <dbReference type="SMART" id="SM00387"/>
    </source>
</evidence>
<dbReference type="Proteomes" id="UP001144280">
    <property type="component" value="Unassembled WGS sequence"/>
</dbReference>
<dbReference type="Gene3D" id="3.30.565.10">
    <property type="entry name" value="Histidine kinase-like ATPase, C-terminal domain"/>
    <property type="match status" value="1"/>
</dbReference>
<proteinExistence type="predicted"/>
<keyword evidence="9" id="KW-0812">Transmembrane</keyword>
<evidence type="ECO:0000256" key="3">
    <source>
        <dbReference type="ARBA" id="ARBA00022553"/>
    </source>
</evidence>
<feature type="domain" description="Histidine kinase/HSP90-like ATPase" evidence="10">
    <location>
        <begin position="286"/>
        <end position="382"/>
    </location>
</feature>
<feature type="transmembrane region" description="Helical" evidence="9">
    <location>
        <begin position="106"/>
        <end position="123"/>
    </location>
</feature>
<keyword evidence="5" id="KW-0547">Nucleotide-binding</keyword>
<comment type="catalytic activity">
    <reaction evidence="1">
        <text>ATP + protein L-histidine = ADP + protein N-phospho-L-histidine.</text>
        <dbReference type="EC" id="2.7.13.3"/>
    </reaction>
</comment>
<dbReference type="InterPro" id="IPR050482">
    <property type="entry name" value="Sensor_HK_TwoCompSys"/>
</dbReference>
<protein>
    <recommendedName>
        <fullName evidence="2">histidine kinase</fullName>
        <ecNumber evidence="2">2.7.13.3</ecNumber>
    </recommendedName>
</protein>
<keyword evidence="7" id="KW-0067">ATP-binding</keyword>
<evidence type="ECO:0000256" key="8">
    <source>
        <dbReference type="ARBA" id="ARBA00023012"/>
    </source>
</evidence>
<keyword evidence="3" id="KW-0597">Phosphoprotein</keyword>
<gene>
    <name evidence="11" type="ORF">Pa4123_13100</name>
</gene>
<dbReference type="InterPro" id="IPR003594">
    <property type="entry name" value="HATPase_dom"/>
</dbReference>
<evidence type="ECO:0000256" key="1">
    <source>
        <dbReference type="ARBA" id="ARBA00000085"/>
    </source>
</evidence>
<dbReference type="EC" id="2.7.13.3" evidence="2"/>
<evidence type="ECO:0000256" key="4">
    <source>
        <dbReference type="ARBA" id="ARBA00022679"/>
    </source>
</evidence>
<feature type="transmembrane region" description="Helical" evidence="9">
    <location>
        <begin position="135"/>
        <end position="153"/>
    </location>
</feature>
<evidence type="ECO:0000313" key="12">
    <source>
        <dbReference type="Proteomes" id="UP001144280"/>
    </source>
</evidence>
<comment type="caution">
    <text evidence="11">The sequence shown here is derived from an EMBL/GenBank/DDBJ whole genome shotgun (WGS) entry which is preliminary data.</text>
</comment>
<dbReference type="Pfam" id="PF02518">
    <property type="entry name" value="HATPase_c"/>
    <property type="match status" value="1"/>
</dbReference>